<dbReference type="AlphaFoldDB" id="A0A158KV73"/>
<dbReference type="GO" id="GO:0008757">
    <property type="term" value="F:S-adenosylmethionine-dependent methyltransferase activity"/>
    <property type="evidence" value="ECO:0007669"/>
    <property type="project" value="InterPro"/>
</dbReference>
<keyword evidence="2" id="KW-0808">Transferase</keyword>
<dbReference type="RefSeq" id="WP_061151198.1">
    <property type="nucleotide sequence ID" value="NZ_FCOM02000053.1"/>
</dbReference>
<protein>
    <submittedName>
        <fullName evidence="2">Methyltransferase type 11</fullName>
    </submittedName>
</protein>
<accession>A0A158KV73</accession>
<comment type="caution">
    <text evidence="2">The sequence shown here is derived from an EMBL/GenBank/DDBJ whole genome shotgun (WGS) entry which is preliminary data.</text>
</comment>
<dbReference type="InterPro" id="IPR029063">
    <property type="entry name" value="SAM-dependent_MTases_sf"/>
</dbReference>
<keyword evidence="3" id="KW-1185">Reference proteome</keyword>
<dbReference type="SUPFAM" id="SSF53335">
    <property type="entry name" value="S-adenosyl-L-methionine-dependent methyltransferases"/>
    <property type="match status" value="1"/>
</dbReference>
<dbReference type="Proteomes" id="UP000055019">
    <property type="component" value="Unassembled WGS sequence"/>
</dbReference>
<name>A0A158KV73_9BURK</name>
<dbReference type="EMBL" id="FCOM02000053">
    <property type="protein sequence ID" value="SAL84623.1"/>
    <property type="molecule type" value="Genomic_DNA"/>
</dbReference>
<dbReference type="PANTHER" id="PTHR43591">
    <property type="entry name" value="METHYLTRANSFERASE"/>
    <property type="match status" value="1"/>
</dbReference>
<dbReference type="OrthoDB" id="529208at2"/>
<dbReference type="Gene3D" id="3.40.50.150">
    <property type="entry name" value="Vaccinia Virus protein VP39"/>
    <property type="match status" value="1"/>
</dbReference>
<evidence type="ECO:0000313" key="3">
    <source>
        <dbReference type="Proteomes" id="UP000055019"/>
    </source>
</evidence>
<dbReference type="GO" id="GO:0032259">
    <property type="term" value="P:methylation"/>
    <property type="evidence" value="ECO:0007669"/>
    <property type="project" value="UniProtKB-KW"/>
</dbReference>
<sequence length="274" mass="29860">MNPDTLRTDTNFAGRIPELYDRLLVPMLFESYATDIAKRAAALGPSHVLETAAGTGAVTRALARELPAHAELVATDLNQAMLDRASMTPIDKPVTWQQANALQLPFDDARFDIVVCQFGAMFFPDRTAAYTEAHRVLRPGGALLFNVWDRIEENEFADTVTEALSALFPDDPPLFMKRTPHGYFDREAISRDLSNAGFDAPAHFDTVTRRSHASSAEDVAIAYCQGTPLRNEIEARPRASLDDATSACAAAIAARFGSGAVDGKIQAHVILAQR</sequence>
<evidence type="ECO:0000313" key="2">
    <source>
        <dbReference type="EMBL" id="SAL84623.1"/>
    </source>
</evidence>
<keyword evidence="2" id="KW-0489">Methyltransferase</keyword>
<evidence type="ECO:0000259" key="1">
    <source>
        <dbReference type="Pfam" id="PF08241"/>
    </source>
</evidence>
<feature type="domain" description="Methyltransferase type 11" evidence="1">
    <location>
        <begin position="49"/>
        <end position="145"/>
    </location>
</feature>
<organism evidence="2 3">
    <name type="scientific">Caballeronia arvi</name>
    <dbReference type="NCBI Taxonomy" id="1777135"/>
    <lineage>
        <taxon>Bacteria</taxon>
        <taxon>Pseudomonadati</taxon>
        <taxon>Pseudomonadota</taxon>
        <taxon>Betaproteobacteria</taxon>
        <taxon>Burkholderiales</taxon>
        <taxon>Burkholderiaceae</taxon>
        <taxon>Caballeronia</taxon>
    </lineage>
</organism>
<dbReference type="InterPro" id="IPR013216">
    <property type="entry name" value="Methyltransf_11"/>
</dbReference>
<gene>
    <name evidence="2" type="ORF">AWB74_07004</name>
</gene>
<reference evidence="2" key="1">
    <citation type="submission" date="2016-01" db="EMBL/GenBank/DDBJ databases">
        <authorList>
            <person name="Peeters C."/>
        </authorList>
    </citation>
    <scope>NUCLEOTIDE SEQUENCE [LARGE SCALE GENOMIC DNA]</scope>
    <source>
        <strain evidence="2">LMG 29317</strain>
    </source>
</reference>
<proteinExistence type="predicted"/>
<dbReference type="CDD" id="cd02440">
    <property type="entry name" value="AdoMet_MTases"/>
    <property type="match status" value="1"/>
</dbReference>
<dbReference type="Pfam" id="PF08241">
    <property type="entry name" value="Methyltransf_11"/>
    <property type="match status" value="1"/>
</dbReference>